<evidence type="ECO:0000256" key="2">
    <source>
        <dbReference type="SAM" id="SignalP"/>
    </source>
</evidence>
<gene>
    <name evidence="3" type="ORF">SAMN05421538_11410</name>
</gene>
<evidence type="ECO:0000313" key="4">
    <source>
        <dbReference type="Proteomes" id="UP000199344"/>
    </source>
</evidence>
<dbReference type="RefSeq" id="WP_090525417.1">
    <property type="nucleotide sequence ID" value="NZ_FNAH01000014.1"/>
</dbReference>
<reference evidence="3 4" key="1">
    <citation type="submission" date="2016-10" db="EMBL/GenBank/DDBJ databases">
        <authorList>
            <person name="de Groot N.N."/>
        </authorList>
    </citation>
    <scope>NUCLEOTIDE SEQUENCE [LARGE SCALE GENOMIC DNA]</scope>
    <source>
        <strain evidence="3 4">DSM 22220</strain>
    </source>
</reference>
<name>A0A1G7GM81_9RHOB</name>
<organism evidence="3 4">
    <name type="scientific">Paracoccus isoporae</name>
    <dbReference type="NCBI Taxonomy" id="591205"/>
    <lineage>
        <taxon>Bacteria</taxon>
        <taxon>Pseudomonadati</taxon>
        <taxon>Pseudomonadota</taxon>
        <taxon>Alphaproteobacteria</taxon>
        <taxon>Rhodobacterales</taxon>
        <taxon>Paracoccaceae</taxon>
        <taxon>Paracoccus</taxon>
    </lineage>
</organism>
<dbReference type="Proteomes" id="UP000199344">
    <property type="component" value="Unassembled WGS sequence"/>
</dbReference>
<feature type="signal peptide" evidence="2">
    <location>
        <begin position="1"/>
        <end position="21"/>
    </location>
</feature>
<accession>A0A1G7GM81</accession>
<sequence>MFRYTTAAAVVIFAYSCPAIAQDGAPNEVEGIVTNAFAKGFPTTIEDLAQKQIQTNPAEGTIKSIYGNDEDTRYARVELAPMPAGGIAPRFAGLRNAYEDVSDMPVMEFDHASPDGLALDCFTHRRSDQGYISCYTEVRGRFLTVELGAVVDADADALPDEIRERDSELAGMLADSVNAAPDRQGGGADDPLPALSAPAAPQADPPGAPVSADGPEEMAPQDTPFAKALPESIDGRTLKEITARGPRETFIATYEDDLAMQTMVTLYADHGDDPAELRALQKQALEGVIGELRDVEVTSPRGIPVQCFHPETAIGIAHSICTASLDAGIAEVQAPSRIPNDADDGADQAIAWAQDHAGRLIDALATLP</sequence>
<evidence type="ECO:0000313" key="3">
    <source>
        <dbReference type="EMBL" id="SDE89232.1"/>
    </source>
</evidence>
<keyword evidence="4" id="KW-1185">Reference proteome</keyword>
<feature type="compositionally biased region" description="Low complexity" evidence="1">
    <location>
        <begin position="189"/>
        <end position="202"/>
    </location>
</feature>
<dbReference type="OrthoDB" id="7774775at2"/>
<keyword evidence="2" id="KW-0732">Signal</keyword>
<feature type="chain" id="PRO_5011477924" evidence="2">
    <location>
        <begin position="22"/>
        <end position="368"/>
    </location>
</feature>
<feature type="region of interest" description="Disordered" evidence="1">
    <location>
        <begin position="178"/>
        <end position="222"/>
    </location>
</feature>
<dbReference type="AlphaFoldDB" id="A0A1G7GM81"/>
<dbReference type="PROSITE" id="PS51257">
    <property type="entry name" value="PROKAR_LIPOPROTEIN"/>
    <property type="match status" value="1"/>
</dbReference>
<evidence type="ECO:0000256" key="1">
    <source>
        <dbReference type="SAM" id="MobiDB-lite"/>
    </source>
</evidence>
<proteinExistence type="predicted"/>
<protein>
    <submittedName>
        <fullName evidence="3">Uncharacterized protein</fullName>
    </submittedName>
</protein>
<dbReference type="EMBL" id="FNAH01000014">
    <property type="protein sequence ID" value="SDE89232.1"/>
    <property type="molecule type" value="Genomic_DNA"/>
</dbReference>